<keyword evidence="9" id="KW-1185">Reference proteome</keyword>
<proteinExistence type="predicted"/>
<organism evidence="8 9">
    <name type="scientific">Pseudomonas syringae pv. pisi str. 1704B</name>
    <dbReference type="NCBI Taxonomy" id="629263"/>
    <lineage>
        <taxon>Bacteria</taxon>
        <taxon>Pseudomonadati</taxon>
        <taxon>Pseudomonadota</taxon>
        <taxon>Gammaproteobacteria</taxon>
        <taxon>Pseudomonadales</taxon>
        <taxon>Pseudomonadaceae</taxon>
        <taxon>Pseudomonas</taxon>
        <taxon>Pseudomonas syringae</taxon>
    </lineage>
</organism>
<dbReference type="AlphaFoldDB" id="F3GMF7"/>
<feature type="non-terminal residue" evidence="8">
    <location>
        <position position="1"/>
    </location>
</feature>
<dbReference type="InterPro" id="IPR000014">
    <property type="entry name" value="PAS"/>
</dbReference>
<feature type="domain" description="PAC" evidence="7">
    <location>
        <begin position="43"/>
        <end position="95"/>
    </location>
</feature>
<keyword evidence="4" id="KW-0808">Transferase</keyword>
<dbReference type="Proteomes" id="UP000004986">
    <property type="component" value="Unassembled WGS sequence"/>
</dbReference>
<comment type="catalytic activity">
    <reaction evidence="1">
        <text>ATP + protein L-histidine = ADP + protein N-phospho-L-histidine.</text>
        <dbReference type="EC" id="2.7.13.3"/>
    </reaction>
</comment>
<accession>F3GMF7</accession>
<evidence type="ECO:0000256" key="2">
    <source>
        <dbReference type="ARBA" id="ARBA00012438"/>
    </source>
</evidence>
<dbReference type="InterPro" id="IPR013655">
    <property type="entry name" value="PAS_fold_3"/>
</dbReference>
<reference evidence="8 9" key="1">
    <citation type="journal article" date="2011" name="PLoS Pathog.">
        <title>Dynamic evolution of pathogenicity revealed by sequencing and comparative genomics of 19 Pseudomonas syringae isolates.</title>
        <authorList>
            <person name="Baltrus D.A."/>
            <person name="Nishimura M.T."/>
            <person name="Romanchuk A."/>
            <person name="Chang J.H."/>
            <person name="Mukhtar M.S."/>
            <person name="Cherkis K."/>
            <person name="Roach J."/>
            <person name="Grant S.R."/>
            <person name="Jones C.D."/>
            <person name="Dangl J.L."/>
        </authorList>
    </citation>
    <scope>NUCLEOTIDE SEQUENCE [LARGE SCALE GENOMIC DNA]</scope>
    <source>
        <strain evidence="8 9">1704B</strain>
    </source>
</reference>
<dbReference type="Gene3D" id="3.30.450.20">
    <property type="entry name" value="PAS domain"/>
    <property type="match status" value="1"/>
</dbReference>
<dbReference type="NCBIfam" id="TIGR00229">
    <property type="entry name" value="sensory_box"/>
    <property type="match status" value="1"/>
</dbReference>
<dbReference type="InterPro" id="IPR035965">
    <property type="entry name" value="PAS-like_dom_sf"/>
</dbReference>
<comment type="caution">
    <text evidence="8">The sequence shown here is derived from an EMBL/GenBank/DDBJ whole genome shotgun (WGS) entry which is preliminary data.</text>
</comment>
<dbReference type="PROSITE" id="PS50113">
    <property type="entry name" value="PAC"/>
    <property type="match status" value="1"/>
</dbReference>
<evidence type="ECO:0000256" key="4">
    <source>
        <dbReference type="ARBA" id="ARBA00022679"/>
    </source>
</evidence>
<evidence type="ECO:0000313" key="8">
    <source>
        <dbReference type="EMBL" id="EGH48260.1"/>
    </source>
</evidence>
<dbReference type="Pfam" id="PF08447">
    <property type="entry name" value="PAS_3"/>
    <property type="match status" value="1"/>
</dbReference>
<feature type="coiled-coil region" evidence="6">
    <location>
        <begin position="86"/>
        <end position="117"/>
    </location>
</feature>
<dbReference type="InterPro" id="IPR052162">
    <property type="entry name" value="Sensor_kinase/Photoreceptor"/>
</dbReference>
<keyword evidence="3" id="KW-0597">Phosphoprotein</keyword>
<dbReference type="GO" id="GO:0004673">
    <property type="term" value="F:protein histidine kinase activity"/>
    <property type="evidence" value="ECO:0007669"/>
    <property type="project" value="UniProtKB-EC"/>
</dbReference>
<dbReference type="EMBL" id="AEAI01002946">
    <property type="protein sequence ID" value="EGH48260.1"/>
    <property type="molecule type" value="Genomic_DNA"/>
</dbReference>
<dbReference type="EC" id="2.7.13.3" evidence="2"/>
<feature type="non-terminal residue" evidence="8">
    <location>
        <position position="117"/>
    </location>
</feature>
<evidence type="ECO:0000256" key="5">
    <source>
        <dbReference type="ARBA" id="ARBA00022777"/>
    </source>
</evidence>
<keyword evidence="5" id="KW-0418">Kinase</keyword>
<name>F3GMF7_PSESJ</name>
<dbReference type="PANTHER" id="PTHR43304:SF1">
    <property type="entry name" value="PAC DOMAIN-CONTAINING PROTEIN"/>
    <property type="match status" value="1"/>
</dbReference>
<evidence type="ECO:0000256" key="6">
    <source>
        <dbReference type="SAM" id="Coils"/>
    </source>
</evidence>
<dbReference type="CDD" id="cd00130">
    <property type="entry name" value="PAS"/>
    <property type="match status" value="1"/>
</dbReference>
<dbReference type="SUPFAM" id="SSF55785">
    <property type="entry name" value="PYP-like sensor domain (PAS domain)"/>
    <property type="match status" value="1"/>
</dbReference>
<evidence type="ECO:0000259" key="7">
    <source>
        <dbReference type="PROSITE" id="PS50113"/>
    </source>
</evidence>
<protein>
    <recommendedName>
        <fullName evidence="2">histidine kinase</fullName>
        <ecNumber evidence="2">2.7.13.3</ecNumber>
    </recommendedName>
</protein>
<keyword evidence="6" id="KW-0175">Coiled coil</keyword>
<dbReference type="PANTHER" id="PTHR43304">
    <property type="entry name" value="PHYTOCHROME-LIKE PROTEIN CPH1"/>
    <property type="match status" value="1"/>
</dbReference>
<evidence type="ECO:0000256" key="3">
    <source>
        <dbReference type="ARBA" id="ARBA00022553"/>
    </source>
</evidence>
<gene>
    <name evidence="8" type="ORF">PSYPI_40589</name>
</gene>
<evidence type="ECO:0000256" key="1">
    <source>
        <dbReference type="ARBA" id="ARBA00000085"/>
    </source>
</evidence>
<dbReference type="InterPro" id="IPR000700">
    <property type="entry name" value="PAS-assoc_C"/>
</dbReference>
<sequence>KSHYGRDEQNTLDYQEWLAAVYFEDQPRMQSALQRSLDTGVDLIIEYRNVWPDGSLNWVDVRARATRSKNGLIGSLAGVTSDITERKQAESQLRRLNETLEQQVEERTSQLRHKEEI</sequence>
<evidence type="ECO:0000313" key="9">
    <source>
        <dbReference type="Proteomes" id="UP000004986"/>
    </source>
</evidence>